<comment type="caution">
    <text evidence="1">The sequence shown here is derived from an EMBL/GenBank/DDBJ whole genome shotgun (WGS) entry which is preliminary data.</text>
</comment>
<dbReference type="EMBL" id="JAAQQR010000005">
    <property type="protein sequence ID" value="NID05706.1"/>
    <property type="molecule type" value="Genomic_DNA"/>
</dbReference>
<accession>A0ABX0Q7C9</accession>
<gene>
    <name evidence="1" type="ORF">HBF26_12475</name>
</gene>
<dbReference type="RefSeq" id="WP_167126845.1">
    <property type="nucleotide sequence ID" value="NZ_JAAQQR010000005.1"/>
</dbReference>
<protein>
    <submittedName>
        <fullName evidence="1">DUF924 family protein</fullName>
    </submittedName>
</protein>
<organism evidence="1 2">
    <name type="scientific">Luteibacter jiangsuensis</name>
    <dbReference type="NCBI Taxonomy" id="637577"/>
    <lineage>
        <taxon>Bacteria</taxon>
        <taxon>Pseudomonadati</taxon>
        <taxon>Pseudomonadota</taxon>
        <taxon>Gammaproteobacteria</taxon>
        <taxon>Lysobacterales</taxon>
        <taxon>Rhodanobacteraceae</taxon>
        <taxon>Luteibacter</taxon>
    </lineage>
</organism>
<dbReference type="Proteomes" id="UP001429601">
    <property type="component" value="Unassembled WGS sequence"/>
</dbReference>
<proteinExistence type="predicted"/>
<dbReference type="InterPro" id="IPR010323">
    <property type="entry name" value="DUF924"/>
</dbReference>
<reference evidence="1 2" key="1">
    <citation type="journal article" date="2011" name="Curr. Microbiol.">
        <title>Luteibacter jiangsuensis sp. nov.: a methamidophos-degrading bacterium isolated from a methamidophos-manufacturing factory.</title>
        <authorList>
            <person name="Wang L."/>
            <person name="Wang G.L."/>
            <person name="Li S.P."/>
            <person name="Jiang J.D."/>
        </authorList>
    </citation>
    <scope>NUCLEOTIDE SEQUENCE [LARGE SCALE GENOMIC DNA]</scope>
    <source>
        <strain evidence="1 2">CGMCC 1.10133</strain>
    </source>
</reference>
<keyword evidence="2" id="KW-1185">Reference proteome</keyword>
<dbReference type="Gene3D" id="1.25.40.10">
    <property type="entry name" value="Tetratricopeptide repeat domain"/>
    <property type="match status" value="1"/>
</dbReference>
<dbReference type="InterPro" id="IPR011990">
    <property type="entry name" value="TPR-like_helical_dom_sf"/>
</dbReference>
<evidence type="ECO:0000313" key="1">
    <source>
        <dbReference type="EMBL" id="NID05706.1"/>
    </source>
</evidence>
<evidence type="ECO:0000313" key="2">
    <source>
        <dbReference type="Proteomes" id="UP001429601"/>
    </source>
</evidence>
<dbReference type="Gene3D" id="1.20.58.320">
    <property type="entry name" value="TPR-like"/>
    <property type="match status" value="1"/>
</dbReference>
<dbReference type="SUPFAM" id="SSF48452">
    <property type="entry name" value="TPR-like"/>
    <property type="match status" value="1"/>
</dbReference>
<sequence>MPNPSASLPLPETPERVLRFWRDAGYDRWFGHDPAFDAVFREHFLAAHMAAARGELDAWLDSADGCLALLILLDQFPRNAFRGTAHMYATDPLARSVARHMRERGFDTSFDTNMRAFCYMPFEHSEDPADQDLSVELFAALGGPFPAYAETHRDIIRRFGRFPHRHRQLGRDITAEEQRYLDEGGFAG</sequence>
<name>A0ABX0Q7C9_9GAMM</name>
<dbReference type="Pfam" id="PF06041">
    <property type="entry name" value="DUF924"/>
    <property type="match status" value="1"/>
</dbReference>